<keyword evidence="4" id="KW-1185">Reference proteome</keyword>
<dbReference type="Pfam" id="PF12695">
    <property type="entry name" value="Abhydrolase_5"/>
    <property type="match status" value="1"/>
</dbReference>
<keyword evidence="1" id="KW-1133">Transmembrane helix</keyword>
<reference evidence="3 4" key="1">
    <citation type="submission" date="2015-04" db="EMBL/GenBank/DDBJ databases">
        <title>Draft genome sequence of bacteremic isolate Catabacter hongkongensis type strain HKU16T.</title>
        <authorList>
            <person name="Lau S.K."/>
            <person name="Teng J.L."/>
            <person name="Huang Y."/>
            <person name="Curreem S.O."/>
            <person name="Tsui S.K."/>
            <person name="Woo P.C."/>
        </authorList>
    </citation>
    <scope>NUCLEOTIDE SEQUENCE [LARGE SCALE GENOMIC DNA]</scope>
    <source>
        <strain evidence="3 4">HKU16</strain>
    </source>
</reference>
<dbReference type="Gene3D" id="3.40.50.1820">
    <property type="entry name" value="alpha/beta hydrolase"/>
    <property type="match status" value="1"/>
</dbReference>
<proteinExistence type="predicted"/>
<dbReference type="EMBL" id="LAYJ01000112">
    <property type="protein sequence ID" value="KKI50056.1"/>
    <property type="molecule type" value="Genomic_DNA"/>
</dbReference>
<evidence type="ECO:0000259" key="2">
    <source>
        <dbReference type="Pfam" id="PF12695"/>
    </source>
</evidence>
<accession>A0A0M2NGI3</accession>
<dbReference type="InterPro" id="IPR029058">
    <property type="entry name" value="AB_hydrolase_fold"/>
</dbReference>
<dbReference type="PATRIC" id="fig|270498.16.peg.1865"/>
<dbReference type="OrthoDB" id="9780932at2"/>
<dbReference type="RefSeq" id="WP_046443967.1">
    <property type="nucleotide sequence ID" value="NZ_LAYJ01000112.1"/>
</dbReference>
<comment type="caution">
    <text evidence="3">The sequence shown here is derived from an EMBL/GenBank/DDBJ whole genome shotgun (WGS) entry which is preliminary data.</text>
</comment>
<organism evidence="3 4">
    <name type="scientific">Christensenella hongkongensis</name>
    <dbReference type="NCBI Taxonomy" id="270498"/>
    <lineage>
        <taxon>Bacteria</taxon>
        <taxon>Bacillati</taxon>
        <taxon>Bacillota</taxon>
        <taxon>Clostridia</taxon>
        <taxon>Christensenellales</taxon>
        <taxon>Christensenellaceae</taxon>
        <taxon>Christensenella</taxon>
    </lineage>
</organism>
<dbReference type="Proteomes" id="UP000034076">
    <property type="component" value="Unassembled WGS sequence"/>
</dbReference>
<dbReference type="GO" id="GO:0016787">
    <property type="term" value="F:hydrolase activity"/>
    <property type="evidence" value="ECO:0007669"/>
    <property type="project" value="InterPro"/>
</dbReference>
<feature type="domain" description="Alpha/beta hydrolase fold-5" evidence="2">
    <location>
        <begin position="68"/>
        <end position="229"/>
    </location>
</feature>
<keyword evidence="1" id="KW-0472">Membrane</keyword>
<dbReference type="STRING" id="270498.CHK_2119"/>
<gene>
    <name evidence="3" type="ORF">CHK_2119</name>
</gene>
<dbReference type="InterPro" id="IPR029059">
    <property type="entry name" value="AB_hydrolase_5"/>
</dbReference>
<dbReference type="SUPFAM" id="SSF53474">
    <property type="entry name" value="alpha/beta-Hydrolases"/>
    <property type="match status" value="1"/>
</dbReference>
<sequence>MRKQRILKIVILVVVAALLCAVFIYLSTGNYGASGAAKDALTSGGGVTVTQTDQTIALIPDQNEGNNALIFYPGGKVDAEAYALLARDIAAQGVSCFIVKMPFDLAVFGSGSAKGVIDQNPGIENWYIGGHSLGGVMAANYAAKDGRIKGIVFLASYPNSDLSASGLKAISLTASEDQVLNWDKYNEALVNFPADTLYQEIDGGNHSGFGSYGHQNGDGEALISNKVQQQIAADAIVDWIAAQSNA</sequence>
<evidence type="ECO:0000256" key="1">
    <source>
        <dbReference type="SAM" id="Phobius"/>
    </source>
</evidence>
<dbReference type="AlphaFoldDB" id="A0A0M2NGI3"/>
<name>A0A0M2NGI3_9FIRM</name>
<protein>
    <submittedName>
        <fullName evidence="3">Carboxymethylenebutenolidase-related protein</fullName>
    </submittedName>
</protein>
<feature type="transmembrane region" description="Helical" evidence="1">
    <location>
        <begin position="7"/>
        <end position="26"/>
    </location>
</feature>
<evidence type="ECO:0000313" key="4">
    <source>
        <dbReference type="Proteomes" id="UP000034076"/>
    </source>
</evidence>
<keyword evidence="1" id="KW-0812">Transmembrane</keyword>
<evidence type="ECO:0000313" key="3">
    <source>
        <dbReference type="EMBL" id="KKI50056.1"/>
    </source>
</evidence>